<dbReference type="GO" id="GO:0005198">
    <property type="term" value="F:structural molecule activity"/>
    <property type="evidence" value="ECO:0007669"/>
    <property type="project" value="InterPro"/>
</dbReference>
<dbReference type="InterPro" id="IPR010667">
    <property type="entry name" value="Phage_T4_Gp19"/>
</dbReference>
<dbReference type="PANTHER" id="PTHR38009:SF1">
    <property type="entry name" value="CONSERVED HYPOTHETICAL PHAGE TAIL PROTEIN"/>
    <property type="match status" value="1"/>
</dbReference>
<proteinExistence type="predicted"/>
<accession>A0A8B6X1Z5</accession>
<dbReference type="RefSeq" id="WP_028310495.1">
    <property type="nucleotide sequence ID" value="NZ_AXWS01000007.1"/>
</dbReference>
<dbReference type="NCBIfam" id="TIGR02241">
    <property type="entry name" value="conserved hypothetical phage tail region protein"/>
    <property type="match status" value="1"/>
</dbReference>
<evidence type="ECO:0000313" key="2">
    <source>
        <dbReference type="RefSeq" id="WP_028310495.1"/>
    </source>
</evidence>
<dbReference type="OrthoDB" id="9799891at2"/>
<organism evidence="1 2">
    <name type="scientific">Derxia gummosa DSM 723</name>
    <dbReference type="NCBI Taxonomy" id="1121388"/>
    <lineage>
        <taxon>Bacteria</taxon>
        <taxon>Pseudomonadati</taxon>
        <taxon>Pseudomonadota</taxon>
        <taxon>Betaproteobacteria</taxon>
        <taxon>Burkholderiales</taxon>
        <taxon>Alcaligenaceae</taxon>
        <taxon>Derxia</taxon>
    </lineage>
</organism>
<dbReference type="InterPro" id="IPR011747">
    <property type="entry name" value="CHP02241"/>
</dbReference>
<name>A0A8B6X1Z5_9BURK</name>
<protein>
    <submittedName>
        <fullName evidence="2">Phage tail protein</fullName>
    </submittedName>
</protein>
<evidence type="ECO:0000313" key="1">
    <source>
        <dbReference type="Proteomes" id="UP000675920"/>
    </source>
</evidence>
<dbReference type="Proteomes" id="UP000675920">
    <property type="component" value="Unplaced"/>
</dbReference>
<reference evidence="2" key="1">
    <citation type="submission" date="2025-08" db="UniProtKB">
        <authorList>
            <consortium name="RefSeq"/>
        </authorList>
    </citation>
    <scope>IDENTIFICATION</scope>
</reference>
<dbReference type="Pfam" id="PF06841">
    <property type="entry name" value="Phage_T4_gp19"/>
    <property type="match status" value="1"/>
</dbReference>
<dbReference type="AlphaFoldDB" id="A0A8B6X1Z5"/>
<sequence>MATPTPQEQERLKWQPFPAFNFVVEILRDDKPAPLAGGAFSECDGIEMSQEVKSLREGGNAHRVHRLAGPVAFGQLTLKRGVTQGFDLWEWFSAQLENPWLRAGVTVSVLRHDGASEWGRFVLSRCLPVKLKAPALNARDGTVAVEEMQIAYESFRWEDKSRG</sequence>
<keyword evidence="1" id="KW-1185">Reference proteome</keyword>
<dbReference type="PANTHER" id="PTHR38009">
    <property type="entry name" value="CONSERVED HYPOTHETICAL PHAGE TAIL PROTEIN"/>
    <property type="match status" value="1"/>
</dbReference>